<gene>
    <name evidence="2" type="ORF">ACH5RR_002855</name>
</gene>
<proteinExistence type="predicted"/>
<comment type="caution">
    <text evidence="2">The sequence shown here is derived from an EMBL/GenBank/DDBJ whole genome shotgun (WGS) entry which is preliminary data.</text>
</comment>
<feature type="compositionally biased region" description="Polar residues" evidence="1">
    <location>
        <begin position="11"/>
        <end position="26"/>
    </location>
</feature>
<evidence type="ECO:0000256" key="1">
    <source>
        <dbReference type="SAM" id="MobiDB-lite"/>
    </source>
</evidence>
<protein>
    <submittedName>
        <fullName evidence="2">Uncharacterized protein</fullName>
    </submittedName>
</protein>
<dbReference type="Proteomes" id="UP001630127">
    <property type="component" value="Unassembled WGS sequence"/>
</dbReference>
<dbReference type="AlphaFoldDB" id="A0ABD3ATR5"/>
<evidence type="ECO:0000313" key="2">
    <source>
        <dbReference type="EMBL" id="KAL3534394.1"/>
    </source>
</evidence>
<accession>A0ABD3ATR5</accession>
<sequence length="198" mass="22049">MQGAPIKAKSQALQNHNPSANLQPSASYKADPSGISTRDKTDIPTYNAVQKKVIEPAPNEPVSILDDLQIALYFQPRDDHHRKFRISKVARGSFPQVMINWQLAAHMVKNDTVSLPVALITWSLWLARYQFLYHAAAPSSSRAIKIVIELLSNLSFVSPLKSTPFIGLLAQNLLAPIQLSQAKQPRVVAVTWSRDFLE</sequence>
<evidence type="ECO:0000313" key="3">
    <source>
        <dbReference type="Proteomes" id="UP001630127"/>
    </source>
</evidence>
<feature type="region of interest" description="Disordered" evidence="1">
    <location>
        <begin position="1"/>
        <end position="41"/>
    </location>
</feature>
<dbReference type="EMBL" id="JBJUIK010000002">
    <property type="protein sequence ID" value="KAL3534394.1"/>
    <property type="molecule type" value="Genomic_DNA"/>
</dbReference>
<organism evidence="2 3">
    <name type="scientific">Cinchona calisaya</name>
    <dbReference type="NCBI Taxonomy" id="153742"/>
    <lineage>
        <taxon>Eukaryota</taxon>
        <taxon>Viridiplantae</taxon>
        <taxon>Streptophyta</taxon>
        <taxon>Embryophyta</taxon>
        <taxon>Tracheophyta</taxon>
        <taxon>Spermatophyta</taxon>
        <taxon>Magnoliopsida</taxon>
        <taxon>eudicotyledons</taxon>
        <taxon>Gunneridae</taxon>
        <taxon>Pentapetalae</taxon>
        <taxon>asterids</taxon>
        <taxon>lamiids</taxon>
        <taxon>Gentianales</taxon>
        <taxon>Rubiaceae</taxon>
        <taxon>Cinchonoideae</taxon>
        <taxon>Cinchoneae</taxon>
        <taxon>Cinchona</taxon>
    </lineage>
</organism>
<reference evidence="2 3" key="1">
    <citation type="submission" date="2024-11" db="EMBL/GenBank/DDBJ databases">
        <title>A near-complete genome assembly of Cinchona calisaya.</title>
        <authorList>
            <person name="Lian D.C."/>
            <person name="Zhao X.W."/>
            <person name="Wei L."/>
        </authorList>
    </citation>
    <scope>NUCLEOTIDE SEQUENCE [LARGE SCALE GENOMIC DNA]</scope>
    <source>
        <tissue evidence="2">Nenye</tissue>
    </source>
</reference>
<name>A0ABD3ATR5_9GENT</name>
<keyword evidence="3" id="KW-1185">Reference proteome</keyword>